<dbReference type="PANTHER" id="PTHR47197:SF3">
    <property type="entry name" value="DIHYDRO-HEME D1 DEHYDROGENASE"/>
    <property type="match status" value="1"/>
</dbReference>
<sequence>MVIDADSYKLIAEIPNTPGVHGVAIAHDLGRGFTTNGGDTSATIFDIRTLRQIGRVVTGIRPDAIAYDSASGRVFTMNVGSDDATAIDAAQGKVVGTVPLGGRPEFAVTDGRGRLFVNLEDSSAVQVLDTRTLKPVARWPLWPGTEPTGLAIDRERHRLFAVCADSLMIVMDSENGRVIASLPIGRGVDAAGFDPATRRAYSSNGVGSLTVVQEESPDSIRVLENVATQPGARTMALDEKSHRVLLVSANFGPPPAPTPERPHPRGPVLPGSFVLLVYGE</sequence>
<proteinExistence type="predicted"/>
<dbReference type="Proteomes" id="UP000317691">
    <property type="component" value="Unassembled WGS sequence"/>
</dbReference>
<organism evidence="1 2">
    <name type="scientific">Eiseniibacteriota bacterium</name>
    <dbReference type="NCBI Taxonomy" id="2212470"/>
    <lineage>
        <taxon>Bacteria</taxon>
        <taxon>Candidatus Eiseniibacteriota</taxon>
    </lineage>
</organism>
<evidence type="ECO:0000313" key="1">
    <source>
        <dbReference type="EMBL" id="TMQ66376.1"/>
    </source>
</evidence>
<reference evidence="1 2" key="1">
    <citation type="journal article" date="2019" name="Nat. Microbiol.">
        <title>Mediterranean grassland soil C-N compound turnover is dependent on rainfall and depth, and is mediated by genomically divergent microorganisms.</title>
        <authorList>
            <person name="Diamond S."/>
            <person name="Andeer P.F."/>
            <person name="Li Z."/>
            <person name="Crits-Christoph A."/>
            <person name="Burstein D."/>
            <person name="Anantharaman K."/>
            <person name="Lane K.R."/>
            <person name="Thomas B.C."/>
            <person name="Pan C."/>
            <person name="Northen T.R."/>
            <person name="Banfield J.F."/>
        </authorList>
    </citation>
    <scope>NUCLEOTIDE SEQUENCE [LARGE SCALE GENOMIC DNA]</scope>
    <source>
        <strain evidence="1">WS_9</strain>
    </source>
</reference>
<gene>
    <name evidence="1" type="ORF">E6K79_02835</name>
</gene>
<comment type="caution">
    <text evidence="1">The sequence shown here is derived from an EMBL/GenBank/DDBJ whole genome shotgun (WGS) entry which is preliminary data.</text>
</comment>
<dbReference type="EMBL" id="VBOZ01000009">
    <property type="protein sequence ID" value="TMQ66376.1"/>
    <property type="molecule type" value="Genomic_DNA"/>
</dbReference>
<protein>
    <submittedName>
        <fullName evidence="1">YncE family protein</fullName>
    </submittedName>
</protein>
<dbReference type="AlphaFoldDB" id="A0A538TRX5"/>
<accession>A0A538TRX5</accession>
<name>A0A538TRX5_UNCEI</name>
<dbReference type="InterPro" id="IPR015943">
    <property type="entry name" value="WD40/YVTN_repeat-like_dom_sf"/>
</dbReference>
<dbReference type="PANTHER" id="PTHR47197">
    <property type="entry name" value="PROTEIN NIRF"/>
    <property type="match status" value="1"/>
</dbReference>
<dbReference type="InterPro" id="IPR051200">
    <property type="entry name" value="Host-pathogen_enzymatic-act"/>
</dbReference>
<evidence type="ECO:0000313" key="2">
    <source>
        <dbReference type="Proteomes" id="UP000317691"/>
    </source>
</evidence>
<dbReference type="SUPFAM" id="SSF51004">
    <property type="entry name" value="C-terminal (heme d1) domain of cytochrome cd1-nitrite reductase"/>
    <property type="match status" value="1"/>
</dbReference>
<dbReference type="InterPro" id="IPR011048">
    <property type="entry name" value="Haem_d1_sf"/>
</dbReference>
<dbReference type="Gene3D" id="2.130.10.10">
    <property type="entry name" value="YVTN repeat-like/Quinoprotein amine dehydrogenase"/>
    <property type="match status" value="1"/>
</dbReference>